<dbReference type="InterPro" id="IPR036259">
    <property type="entry name" value="MFS_trans_sf"/>
</dbReference>
<feature type="transmembrane region" description="Helical" evidence="9">
    <location>
        <begin position="252"/>
        <end position="270"/>
    </location>
</feature>
<evidence type="ECO:0000313" key="11">
    <source>
        <dbReference type="Proteomes" id="UP000681075"/>
    </source>
</evidence>
<dbReference type="PANTHER" id="PTHR23517:SF15">
    <property type="entry name" value="PROTON-DEPENDENT OLIGOPEPTIDE FAMILY TRANSPORT PROTEIN"/>
    <property type="match status" value="1"/>
</dbReference>
<evidence type="ECO:0000256" key="5">
    <source>
        <dbReference type="ARBA" id="ARBA00022856"/>
    </source>
</evidence>
<dbReference type="AlphaFoldDB" id="A0A8S8XKP7"/>
<dbReference type="GO" id="GO:1904680">
    <property type="term" value="F:peptide transmembrane transporter activity"/>
    <property type="evidence" value="ECO:0007669"/>
    <property type="project" value="InterPro"/>
</dbReference>
<name>A0A8S8XKP7_9PROT</name>
<evidence type="ECO:0000256" key="4">
    <source>
        <dbReference type="ARBA" id="ARBA00022692"/>
    </source>
</evidence>
<feature type="transmembrane region" description="Helical" evidence="9">
    <location>
        <begin position="393"/>
        <end position="411"/>
    </location>
</feature>
<keyword evidence="5" id="KW-0571">Peptide transport</keyword>
<dbReference type="InterPro" id="IPR018456">
    <property type="entry name" value="PTR2_symporter_CS"/>
</dbReference>
<dbReference type="PANTHER" id="PTHR23517">
    <property type="entry name" value="RESISTANCE PROTEIN MDTM, PUTATIVE-RELATED-RELATED"/>
    <property type="match status" value="1"/>
</dbReference>
<comment type="subcellular location">
    <subcellularLocation>
        <location evidence="1">Cell membrane</location>
        <topology evidence="1">Multi-pass membrane protein</topology>
    </subcellularLocation>
    <subcellularLocation>
        <location evidence="8">Membrane</location>
        <topology evidence="8">Multi-pass membrane protein</topology>
    </subcellularLocation>
</comment>
<dbReference type="Gene3D" id="1.20.1250.20">
    <property type="entry name" value="MFS general substrate transporter like domains"/>
    <property type="match status" value="2"/>
</dbReference>
<dbReference type="EMBL" id="BOPV01000001">
    <property type="protein sequence ID" value="GIL41725.1"/>
    <property type="molecule type" value="Genomic_DNA"/>
</dbReference>
<dbReference type="InterPro" id="IPR000109">
    <property type="entry name" value="POT_fam"/>
</dbReference>
<feature type="transmembrane region" description="Helical" evidence="9">
    <location>
        <begin position="332"/>
        <end position="357"/>
    </location>
</feature>
<evidence type="ECO:0000256" key="9">
    <source>
        <dbReference type="SAM" id="Phobius"/>
    </source>
</evidence>
<keyword evidence="11" id="KW-1185">Reference proteome</keyword>
<evidence type="ECO:0000313" key="10">
    <source>
        <dbReference type="EMBL" id="GIL41725.1"/>
    </source>
</evidence>
<evidence type="ECO:0000256" key="1">
    <source>
        <dbReference type="ARBA" id="ARBA00004651"/>
    </source>
</evidence>
<evidence type="ECO:0000256" key="3">
    <source>
        <dbReference type="ARBA" id="ARBA00022475"/>
    </source>
</evidence>
<feature type="transmembrane region" description="Helical" evidence="9">
    <location>
        <begin position="363"/>
        <end position="381"/>
    </location>
</feature>
<dbReference type="SUPFAM" id="SSF103473">
    <property type="entry name" value="MFS general substrate transporter"/>
    <property type="match status" value="1"/>
</dbReference>
<dbReference type="NCBIfam" id="TIGR00924">
    <property type="entry name" value="yjdL_sub1_fam"/>
    <property type="match status" value="1"/>
</dbReference>
<proteinExistence type="inferred from homology"/>
<dbReference type="GO" id="GO:0006857">
    <property type="term" value="P:oligopeptide transport"/>
    <property type="evidence" value="ECO:0007669"/>
    <property type="project" value="InterPro"/>
</dbReference>
<dbReference type="Proteomes" id="UP000681075">
    <property type="component" value="Unassembled WGS sequence"/>
</dbReference>
<dbReference type="GO" id="GO:0005886">
    <property type="term" value="C:plasma membrane"/>
    <property type="evidence" value="ECO:0007669"/>
    <property type="project" value="UniProtKB-SubCell"/>
</dbReference>
<keyword evidence="7 9" id="KW-0472">Membrane</keyword>
<feature type="transmembrane region" description="Helical" evidence="9">
    <location>
        <begin position="203"/>
        <end position="220"/>
    </location>
</feature>
<dbReference type="Pfam" id="PF00854">
    <property type="entry name" value="PTR2"/>
    <property type="match status" value="2"/>
</dbReference>
<reference evidence="10" key="1">
    <citation type="submission" date="2021-02" db="EMBL/GenBank/DDBJ databases">
        <title>Genome sequence of Rhodospirillales sp. strain TMPK1 isolated from soil.</title>
        <authorList>
            <person name="Nakai R."/>
            <person name="Kusada H."/>
            <person name="Tamaki H."/>
        </authorList>
    </citation>
    <scope>NUCLEOTIDE SEQUENCE</scope>
    <source>
        <strain evidence="10">TMPK1</strain>
    </source>
</reference>
<feature type="transmembrane region" description="Helical" evidence="9">
    <location>
        <begin position="431"/>
        <end position="450"/>
    </location>
</feature>
<keyword evidence="4 8" id="KW-0812">Transmembrane</keyword>
<comment type="similarity">
    <text evidence="8">Belongs to the major facilitator superfamily. Proton-dependent oligopeptide transporter (POT/PTR) (TC 2.A.17) family.</text>
</comment>
<accession>A0A8S8XKP7</accession>
<gene>
    <name evidence="10" type="ORF">TMPK1_39620</name>
</gene>
<dbReference type="CDD" id="cd17346">
    <property type="entry name" value="MFS_DtpA_like"/>
    <property type="match status" value="1"/>
</dbReference>
<evidence type="ECO:0000256" key="8">
    <source>
        <dbReference type="RuleBase" id="RU003755"/>
    </source>
</evidence>
<evidence type="ECO:0000256" key="7">
    <source>
        <dbReference type="ARBA" id="ARBA00023136"/>
    </source>
</evidence>
<dbReference type="InterPro" id="IPR050171">
    <property type="entry name" value="MFS_Transporters"/>
</dbReference>
<protein>
    <submittedName>
        <fullName evidence="10">MFS transporter</fullName>
    </submittedName>
</protein>
<feature type="transmembrane region" description="Helical" evidence="9">
    <location>
        <begin position="177"/>
        <end position="197"/>
    </location>
</feature>
<evidence type="ECO:0000256" key="6">
    <source>
        <dbReference type="ARBA" id="ARBA00022989"/>
    </source>
</evidence>
<evidence type="ECO:0000256" key="2">
    <source>
        <dbReference type="ARBA" id="ARBA00022448"/>
    </source>
</evidence>
<keyword evidence="6 9" id="KW-1133">Transmembrane helix</keyword>
<keyword evidence="2 8" id="KW-0813">Transport</keyword>
<organism evidence="10 11">
    <name type="scientific">Roseiterribacter gracilis</name>
    <dbReference type="NCBI Taxonomy" id="2812848"/>
    <lineage>
        <taxon>Bacteria</taxon>
        <taxon>Pseudomonadati</taxon>
        <taxon>Pseudomonadota</taxon>
        <taxon>Alphaproteobacteria</taxon>
        <taxon>Rhodospirillales</taxon>
        <taxon>Roseiterribacteraceae</taxon>
        <taxon>Roseiterribacter</taxon>
    </lineage>
</organism>
<keyword evidence="5" id="KW-0653">Protein transport</keyword>
<dbReference type="RefSeq" id="WP_420245338.1">
    <property type="nucleotide sequence ID" value="NZ_BOPV01000001.1"/>
</dbReference>
<dbReference type="PROSITE" id="PS01023">
    <property type="entry name" value="PTR2_2"/>
    <property type="match status" value="1"/>
</dbReference>
<comment type="caution">
    <text evidence="10">The sequence shown here is derived from an EMBL/GenBank/DDBJ whole genome shotgun (WGS) entry which is preliminary data.</text>
</comment>
<feature type="transmembrane region" description="Helical" evidence="9">
    <location>
        <begin position="299"/>
        <end position="320"/>
    </location>
</feature>
<sequence length="465" mass="51236">MTVVTPAIAGLRRDERTFLGHPTGLAFLFFTEMWERVSYYGMRALLVLYMTEQLLQPGHAETVLGYAGFKSFLEMLFGPMSVQAVSSQIYGTYTASVYGATLFGGLLADRVLGQRKSVFLGGVLMAIGQFMLMSESLFLPALLVLICGNGCFKANISTQVGNLYAPGDARRDSAFSLFYVGVNIGAFIAPLLCGTIGEFYGWKYGFAAAGVGMIVGLIIFRMGRKHLPPDTLTQSREEGKAHGPLTKSDKNAIWALLVIALLNTFFWATYEQQGNTFALWARDYTDRSFFGLIEIPVTWFQSFNPFFIFTLTPFLVAFWARQRARNAEPTAVTKMAIGCWLVGAAYLFLMIPALMIGETGKAGVMWSIVHCAIITVGELYLSPVGLSLFSKVAPIKFVSMMMGVNYMSNLLGNYLQGYLGSFWEVMPKSSFWLLMAVIAIASGVAIQAFNRPLNRIIAERIGTRG</sequence>
<dbReference type="InterPro" id="IPR005279">
    <property type="entry name" value="Dipep/tripep_permease"/>
</dbReference>
<keyword evidence="3" id="KW-1003">Cell membrane</keyword>